<keyword evidence="2" id="KW-1185">Reference proteome</keyword>
<comment type="caution">
    <text evidence="1">The sequence shown here is derived from an EMBL/GenBank/DDBJ whole genome shotgun (WGS) entry which is preliminary data.</text>
</comment>
<dbReference type="Proteomes" id="UP001589646">
    <property type="component" value="Unassembled WGS sequence"/>
</dbReference>
<reference evidence="1 2" key="1">
    <citation type="submission" date="2024-09" db="EMBL/GenBank/DDBJ databases">
        <authorList>
            <person name="Sun Q."/>
            <person name="Mori K."/>
        </authorList>
    </citation>
    <scope>NUCLEOTIDE SEQUENCE [LARGE SCALE GENOMIC DNA]</scope>
    <source>
        <strain evidence="1 2">JCM 3323</strain>
    </source>
</reference>
<name>A0ABV5Q542_9ACTN</name>
<protein>
    <submittedName>
        <fullName evidence="1">DUF2218 domain-containing protein</fullName>
    </submittedName>
</protein>
<sequence length="97" mass="10465">MLLSTAHVATDRPERYAKQLVSHLGHKASAEHTGPGCATITFRSGTCSLRSAEGGLVLVAEAADLDALGGVQDVVTRHLLRFATQEDLHVDWTESRR</sequence>
<dbReference type="EMBL" id="JBHMCE010000008">
    <property type="protein sequence ID" value="MFB9530413.1"/>
    <property type="molecule type" value="Genomic_DNA"/>
</dbReference>
<evidence type="ECO:0000313" key="2">
    <source>
        <dbReference type="Proteomes" id="UP001589646"/>
    </source>
</evidence>
<evidence type="ECO:0000313" key="1">
    <source>
        <dbReference type="EMBL" id="MFB9530413.1"/>
    </source>
</evidence>
<dbReference type="InterPro" id="IPR014543">
    <property type="entry name" value="UCP028291"/>
</dbReference>
<accession>A0ABV5Q542</accession>
<dbReference type="Pfam" id="PF09981">
    <property type="entry name" value="DUF2218"/>
    <property type="match status" value="1"/>
</dbReference>
<gene>
    <name evidence="1" type="ORF">ACFFRN_27775</name>
</gene>
<organism evidence="1 2">
    <name type="scientific">Nonomuraea roseola</name>
    <dbReference type="NCBI Taxonomy" id="46179"/>
    <lineage>
        <taxon>Bacteria</taxon>
        <taxon>Bacillati</taxon>
        <taxon>Actinomycetota</taxon>
        <taxon>Actinomycetes</taxon>
        <taxon>Streptosporangiales</taxon>
        <taxon>Streptosporangiaceae</taxon>
        <taxon>Nonomuraea</taxon>
    </lineage>
</organism>
<proteinExistence type="predicted"/>
<dbReference type="Gene3D" id="3.30.310.50">
    <property type="entry name" value="Alpha-D-phosphohexomutase, C-terminal domain"/>
    <property type="match status" value="1"/>
</dbReference>
<dbReference type="RefSeq" id="WP_346124661.1">
    <property type="nucleotide sequence ID" value="NZ_BAAAXC010000015.1"/>
</dbReference>